<keyword evidence="2" id="KW-1185">Reference proteome</keyword>
<dbReference type="AlphaFoldDB" id="A0AAV7MRL0"/>
<reference evidence="1" key="1">
    <citation type="journal article" date="2022" name="bioRxiv">
        <title>Sequencing and chromosome-scale assembly of the giantPleurodeles waltlgenome.</title>
        <authorList>
            <person name="Brown T."/>
            <person name="Elewa A."/>
            <person name="Iarovenko S."/>
            <person name="Subramanian E."/>
            <person name="Araus A.J."/>
            <person name="Petzold A."/>
            <person name="Susuki M."/>
            <person name="Suzuki K.-i.T."/>
            <person name="Hayashi T."/>
            <person name="Toyoda A."/>
            <person name="Oliveira C."/>
            <person name="Osipova E."/>
            <person name="Leigh N.D."/>
            <person name="Simon A."/>
            <person name="Yun M.H."/>
        </authorList>
    </citation>
    <scope>NUCLEOTIDE SEQUENCE</scope>
    <source>
        <strain evidence="1">20211129_DDA</strain>
        <tissue evidence="1">Liver</tissue>
    </source>
</reference>
<dbReference type="Proteomes" id="UP001066276">
    <property type="component" value="Chromosome 9"/>
</dbReference>
<organism evidence="1 2">
    <name type="scientific">Pleurodeles waltl</name>
    <name type="common">Iberian ribbed newt</name>
    <dbReference type="NCBI Taxonomy" id="8319"/>
    <lineage>
        <taxon>Eukaryota</taxon>
        <taxon>Metazoa</taxon>
        <taxon>Chordata</taxon>
        <taxon>Craniata</taxon>
        <taxon>Vertebrata</taxon>
        <taxon>Euteleostomi</taxon>
        <taxon>Amphibia</taxon>
        <taxon>Batrachia</taxon>
        <taxon>Caudata</taxon>
        <taxon>Salamandroidea</taxon>
        <taxon>Salamandridae</taxon>
        <taxon>Pleurodelinae</taxon>
        <taxon>Pleurodeles</taxon>
    </lineage>
</organism>
<evidence type="ECO:0000313" key="1">
    <source>
        <dbReference type="EMBL" id="KAJ1106380.1"/>
    </source>
</evidence>
<evidence type="ECO:0000313" key="2">
    <source>
        <dbReference type="Proteomes" id="UP001066276"/>
    </source>
</evidence>
<accession>A0AAV7MRL0</accession>
<proteinExistence type="predicted"/>
<comment type="caution">
    <text evidence="1">The sequence shown here is derived from an EMBL/GenBank/DDBJ whole genome shotgun (WGS) entry which is preliminary data.</text>
</comment>
<sequence>MPFLRHLPLFDEEQMLENQSEGIHSKGKFWGGVAKQHGQRDALLVSSRFPAESFSHPGVPEAYGAPPLLWNCALSGPVRRGPLLEVATVGAEPMSAGLLWATHDAAAGPRRRVHRRCTGGTGRTADLACLGWLWAC</sequence>
<protein>
    <submittedName>
        <fullName evidence="1">Uncharacterized protein</fullName>
    </submittedName>
</protein>
<name>A0AAV7MRL0_PLEWA</name>
<dbReference type="EMBL" id="JANPWB010000013">
    <property type="protein sequence ID" value="KAJ1106380.1"/>
    <property type="molecule type" value="Genomic_DNA"/>
</dbReference>
<gene>
    <name evidence="1" type="ORF">NDU88_003781</name>
</gene>